<dbReference type="CDD" id="cd00156">
    <property type="entry name" value="REC"/>
    <property type="match status" value="1"/>
</dbReference>
<proteinExistence type="predicted"/>
<dbReference type="GO" id="GO:0000160">
    <property type="term" value="P:phosphorelay signal transduction system"/>
    <property type="evidence" value="ECO:0007669"/>
    <property type="project" value="UniProtKB-KW"/>
</dbReference>
<evidence type="ECO:0000256" key="3">
    <source>
        <dbReference type="ARBA" id="ARBA00023015"/>
    </source>
</evidence>
<evidence type="ECO:0000313" key="9">
    <source>
        <dbReference type="Proteomes" id="UP000536179"/>
    </source>
</evidence>
<dbReference type="RefSeq" id="WP_184305462.1">
    <property type="nucleotide sequence ID" value="NZ_JACHXU010000009.1"/>
</dbReference>
<accession>A0A7W5DYW8</accession>
<evidence type="ECO:0000256" key="1">
    <source>
        <dbReference type="ARBA" id="ARBA00022553"/>
    </source>
</evidence>
<keyword evidence="3" id="KW-0805">Transcription regulation</keyword>
<keyword evidence="2" id="KW-0902">Two-component regulatory system</keyword>
<comment type="caution">
    <text evidence="8">The sequence shown here is derived from an EMBL/GenBank/DDBJ whole genome shotgun (WGS) entry which is preliminary data.</text>
</comment>
<dbReference type="PANTHER" id="PTHR44591:SF3">
    <property type="entry name" value="RESPONSE REGULATORY DOMAIN-CONTAINING PROTEIN"/>
    <property type="match status" value="1"/>
</dbReference>
<dbReference type="SMART" id="SM00448">
    <property type="entry name" value="REC"/>
    <property type="match status" value="2"/>
</dbReference>
<dbReference type="PROSITE" id="PS50110">
    <property type="entry name" value="RESPONSE_REGULATORY"/>
    <property type="match status" value="2"/>
</dbReference>
<dbReference type="EMBL" id="JACHXU010000009">
    <property type="protein sequence ID" value="MBB3207061.1"/>
    <property type="molecule type" value="Genomic_DNA"/>
</dbReference>
<reference evidence="8 9" key="1">
    <citation type="submission" date="2020-08" db="EMBL/GenBank/DDBJ databases">
        <title>Genomic Encyclopedia of Type Strains, Phase III (KMG-III): the genomes of soil and plant-associated and newly described type strains.</title>
        <authorList>
            <person name="Whitman W."/>
        </authorList>
    </citation>
    <scope>NUCLEOTIDE SEQUENCE [LARGE SCALE GENOMIC DNA]</scope>
    <source>
        <strain evidence="8 9">CECT 8075</strain>
    </source>
</reference>
<dbReference type="Gene3D" id="3.40.50.2300">
    <property type="match status" value="2"/>
</dbReference>
<dbReference type="Pfam" id="PF00072">
    <property type="entry name" value="Response_reg"/>
    <property type="match status" value="2"/>
</dbReference>
<organism evidence="8 9">
    <name type="scientific">Aporhodopirellula rubra</name>
    <dbReference type="NCBI Taxonomy" id="980271"/>
    <lineage>
        <taxon>Bacteria</taxon>
        <taxon>Pseudomonadati</taxon>
        <taxon>Planctomycetota</taxon>
        <taxon>Planctomycetia</taxon>
        <taxon>Pirellulales</taxon>
        <taxon>Pirellulaceae</taxon>
        <taxon>Aporhodopirellula</taxon>
    </lineage>
</organism>
<keyword evidence="9" id="KW-1185">Reference proteome</keyword>
<keyword evidence="1 6" id="KW-0597">Phosphoprotein</keyword>
<evidence type="ECO:0000256" key="2">
    <source>
        <dbReference type="ARBA" id="ARBA00023012"/>
    </source>
</evidence>
<evidence type="ECO:0000313" key="8">
    <source>
        <dbReference type="EMBL" id="MBB3207061.1"/>
    </source>
</evidence>
<feature type="domain" description="Response regulatory" evidence="7">
    <location>
        <begin position="129"/>
        <end position="245"/>
    </location>
</feature>
<feature type="domain" description="Response regulatory" evidence="7">
    <location>
        <begin position="12"/>
        <end position="126"/>
    </location>
</feature>
<keyword evidence="4 8" id="KW-0238">DNA-binding</keyword>
<dbReference type="GO" id="GO:0003677">
    <property type="term" value="F:DNA binding"/>
    <property type="evidence" value="ECO:0007669"/>
    <property type="project" value="UniProtKB-KW"/>
</dbReference>
<sequence>MTTELTEGTTSKILVVDDEESMRETLAAILEAEGYQVVTASTGEEAVERCSQERFDVVLMDVRMPGIDGVETFRRIRCHQTGLRVILMSAYCTDEMKEAALDDGAVAFLPKPLDLDKVIGLIHDATDIAILVVESEERTSSLLNQQLRQHGYRVTVVDSPDRAVELVQQIRFELIFIDVALPAMNGLELYLEIRKRSRNSVVIMIAGLDKELEALARAAVERNAYTFVRKPLDIDHVLTMLQRLIGRRMSGDQRKPDTV</sequence>
<evidence type="ECO:0000256" key="5">
    <source>
        <dbReference type="ARBA" id="ARBA00023163"/>
    </source>
</evidence>
<feature type="modified residue" description="4-aspartylphosphate" evidence="6">
    <location>
        <position position="178"/>
    </location>
</feature>
<dbReference type="PANTHER" id="PTHR44591">
    <property type="entry name" value="STRESS RESPONSE REGULATOR PROTEIN 1"/>
    <property type="match status" value="1"/>
</dbReference>
<dbReference type="FunFam" id="3.40.50.2300:FF:000001">
    <property type="entry name" value="DNA-binding response regulator PhoB"/>
    <property type="match status" value="1"/>
</dbReference>
<dbReference type="InterPro" id="IPR001789">
    <property type="entry name" value="Sig_transdc_resp-reg_receiver"/>
</dbReference>
<dbReference type="InterPro" id="IPR011006">
    <property type="entry name" value="CheY-like_superfamily"/>
</dbReference>
<evidence type="ECO:0000256" key="6">
    <source>
        <dbReference type="PROSITE-ProRule" id="PRU00169"/>
    </source>
</evidence>
<gene>
    <name evidence="8" type="ORF">FHS27_002880</name>
</gene>
<name>A0A7W5DYW8_9BACT</name>
<dbReference type="SUPFAM" id="SSF52172">
    <property type="entry name" value="CheY-like"/>
    <property type="match status" value="2"/>
</dbReference>
<keyword evidence="5" id="KW-0804">Transcription</keyword>
<dbReference type="AlphaFoldDB" id="A0A7W5DYW8"/>
<evidence type="ECO:0000259" key="7">
    <source>
        <dbReference type="PROSITE" id="PS50110"/>
    </source>
</evidence>
<dbReference type="InterPro" id="IPR050595">
    <property type="entry name" value="Bact_response_regulator"/>
</dbReference>
<dbReference type="Proteomes" id="UP000536179">
    <property type="component" value="Unassembled WGS sequence"/>
</dbReference>
<feature type="modified residue" description="4-aspartylphosphate" evidence="6">
    <location>
        <position position="61"/>
    </location>
</feature>
<protein>
    <submittedName>
        <fullName evidence="8">DNA-binding NtrC family response regulator</fullName>
    </submittedName>
</protein>
<evidence type="ECO:0000256" key="4">
    <source>
        <dbReference type="ARBA" id="ARBA00023125"/>
    </source>
</evidence>